<dbReference type="AlphaFoldDB" id="A0A2T2X715"/>
<evidence type="ECO:0000313" key="1">
    <source>
        <dbReference type="EMBL" id="PSR30293.1"/>
    </source>
</evidence>
<gene>
    <name evidence="1" type="ORF">C7B46_18030</name>
</gene>
<protein>
    <submittedName>
        <fullName evidence="1">Uncharacterized protein</fullName>
    </submittedName>
</protein>
<name>A0A2T2X715_9FIRM</name>
<dbReference type="Proteomes" id="UP000242972">
    <property type="component" value="Unassembled WGS sequence"/>
</dbReference>
<comment type="caution">
    <text evidence="1">The sequence shown here is derived from an EMBL/GenBank/DDBJ whole genome shotgun (WGS) entry which is preliminary data.</text>
</comment>
<accession>A0A2T2X715</accession>
<organism evidence="1 2">
    <name type="scientific">Sulfobacillus benefaciens</name>
    <dbReference type="NCBI Taxonomy" id="453960"/>
    <lineage>
        <taxon>Bacteria</taxon>
        <taxon>Bacillati</taxon>
        <taxon>Bacillota</taxon>
        <taxon>Clostridia</taxon>
        <taxon>Eubacteriales</taxon>
        <taxon>Clostridiales Family XVII. Incertae Sedis</taxon>
        <taxon>Sulfobacillus</taxon>
    </lineage>
</organism>
<proteinExistence type="predicted"/>
<feature type="non-terminal residue" evidence="1">
    <location>
        <position position="1"/>
    </location>
</feature>
<dbReference type="EMBL" id="PXYW01000081">
    <property type="protein sequence ID" value="PSR30293.1"/>
    <property type="molecule type" value="Genomic_DNA"/>
</dbReference>
<reference evidence="1 2" key="1">
    <citation type="journal article" date="2014" name="BMC Genomics">
        <title>Comparison of environmental and isolate Sulfobacillus genomes reveals diverse carbon, sulfur, nitrogen, and hydrogen metabolisms.</title>
        <authorList>
            <person name="Justice N.B."/>
            <person name="Norman A."/>
            <person name="Brown C.T."/>
            <person name="Singh A."/>
            <person name="Thomas B.C."/>
            <person name="Banfield J.F."/>
        </authorList>
    </citation>
    <scope>NUCLEOTIDE SEQUENCE [LARGE SCALE GENOMIC DNA]</scope>
    <source>
        <strain evidence="1">AMDSBA4</strain>
    </source>
</reference>
<sequence>EVKRTGVDPAILRRGLSLLTSPARFYRSELAEKWPGSAEELHLLLIRALNGHDPSLWRYVSEDLLTLLRNSFLSPGATTMSVAEDLHLSRASYYRRLRTALEGMVEWLDTIHPSGSFLKP</sequence>
<evidence type="ECO:0000313" key="2">
    <source>
        <dbReference type="Proteomes" id="UP000242972"/>
    </source>
</evidence>